<accession>A0A6A6FB27</accession>
<evidence type="ECO:0000313" key="2">
    <source>
        <dbReference type="EMBL" id="KAF2210587.1"/>
    </source>
</evidence>
<dbReference type="Proteomes" id="UP000799539">
    <property type="component" value="Unassembled WGS sequence"/>
</dbReference>
<dbReference type="EMBL" id="ML992680">
    <property type="protein sequence ID" value="KAF2210587.1"/>
    <property type="molecule type" value="Genomic_DNA"/>
</dbReference>
<gene>
    <name evidence="2" type="ORF">CERZMDRAFT_85917</name>
</gene>
<sequence length="148" mass="16300">MYDSGKSSGHASEDRKNSGFEKITPRQIANVTGSTSKLMAFCSWLATLRALGQIAREPLASPRFLNYLQSFCSTAGAVSEETQANDYMRHEKSSGATTHMQLMTSCSHIIAPPSQQLYRTSAATKFQTRSKRPLEPVSLQSHTRVISN</sequence>
<proteinExistence type="predicted"/>
<feature type="region of interest" description="Disordered" evidence="1">
    <location>
        <begin position="125"/>
        <end position="148"/>
    </location>
</feature>
<dbReference type="AlphaFoldDB" id="A0A6A6FB27"/>
<feature type="region of interest" description="Disordered" evidence="1">
    <location>
        <begin position="1"/>
        <end position="21"/>
    </location>
</feature>
<evidence type="ECO:0000313" key="3">
    <source>
        <dbReference type="Proteomes" id="UP000799539"/>
    </source>
</evidence>
<reference evidence="2" key="1">
    <citation type="journal article" date="2020" name="Stud. Mycol.">
        <title>101 Dothideomycetes genomes: a test case for predicting lifestyles and emergence of pathogens.</title>
        <authorList>
            <person name="Haridas S."/>
            <person name="Albert R."/>
            <person name="Binder M."/>
            <person name="Bloem J."/>
            <person name="Labutti K."/>
            <person name="Salamov A."/>
            <person name="Andreopoulos B."/>
            <person name="Baker S."/>
            <person name="Barry K."/>
            <person name="Bills G."/>
            <person name="Bluhm B."/>
            <person name="Cannon C."/>
            <person name="Castanera R."/>
            <person name="Culley D."/>
            <person name="Daum C."/>
            <person name="Ezra D."/>
            <person name="Gonzalez J."/>
            <person name="Henrissat B."/>
            <person name="Kuo A."/>
            <person name="Liang C."/>
            <person name="Lipzen A."/>
            <person name="Lutzoni F."/>
            <person name="Magnuson J."/>
            <person name="Mondo S."/>
            <person name="Nolan M."/>
            <person name="Ohm R."/>
            <person name="Pangilinan J."/>
            <person name="Park H.-J."/>
            <person name="Ramirez L."/>
            <person name="Alfaro M."/>
            <person name="Sun H."/>
            <person name="Tritt A."/>
            <person name="Yoshinaga Y."/>
            <person name="Zwiers L.-H."/>
            <person name="Turgeon B."/>
            <person name="Goodwin S."/>
            <person name="Spatafora J."/>
            <person name="Crous P."/>
            <person name="Grigoriev I."/>
        </authorList>
    </citation>
    <scope>NUCLEOTIDE SEQUENCE</scope>
    <source>
        <strain evidence="2">SCOH1-5</strain>
    </source>
</reference>
<protein>
    <submittedName>
        <fullName evidence="2">Uncharacterized protein</fullName>
    </submittedName>
</protein>
<feature type="compositionally biased region" description="Polar residues" evidence="1">
    <location>
        <begin position="138"/>
        <end position="148"/>
    </location>
</feature>
<name>A0A6A6FB27_9PEZI</name>
<organism evidence="2 3">
    <name type="scientific">Cercospora zeae-maydis SCOH1-5</name>
    <dbReference type="NCBI Taxonomy" id="717836"/>
    <lineage>
        <taxon>Eukaryota</taxon>
        <taxon>Fungi</taxon>
        <taxon>Dikarya</taxon>
        <taxon>Ascomycota</taxon>
        <taxon>Pezizomycotina</taxon>
        <taxon>Dothideomycetes</taxon>
        <taxon>Dothideomycetidae</taxon>
        <taxon>Mycosphaerellales</taxon>
        <taxon>Mycosphaerellaceae</taxon>
        <taxon>Cercospora</taxon>
    </lineage>
</organism>
<feature type="compositionally biased region" description="Polar residues" evidence="1">
    <location>
        <begin position="1"/>
        <end position="10"/>
    </location>
</feature>
<keyword evidence="3" id="KW-1185">Reference proteome</keyword>
<evidence type="ECO:0000256" key="1">
    <source>
        <dbReference type="SAM" id="MobiDB-lite"/>
    </source>
</evidence>